<dbReference type="EMBL" id="CP018191">
    <property type="protein sequence ID" value="APH54699.1"/>
    <property type="molecule type" value="Genomic_DNA"/>
</dbReference>
<feature type="transmembrane region" description="Helical" evidence="1">
    <location>
        <begin position="154"/>
        <end position="171"/>
    </location>
</feature>
<proteinExistence type="predicted"/>
<feature type="transmembrane region" description="Helical" evidence="1">
    <location>
        <begin position="93"/>
        <end position="115"/>
    </location>
</feature>
<dbReference type="Proteomes" id="UP000182373">
    <property type="component" value="Chromosome"/>
</dbReference>
<dbReference type="PANTHER" id="PTHR34821:SF2">
    <property type="entry name" value="INNER MEMBRANE PROTEIN YDCZ"/>
    <property type="match status" value="1"/>
</dbReference>
<dbReference type="PANTHER" id="PTHR34821">
    <property type="entry name" value="INNER MEMBRANE PROTEIN YDCZ"/>
    <property type="match status" value="1"/>
</dbReference>
<keyword evidence="1" id="KW-0812">Transmembrane</keyword>
<keyword evidence="1" id="KW-1133">Transmembrane helix</keyword>
<protein>
    <submittedName>
        <fullName evidence="2">Membrane spanning protein</fullName>
    </submittedName>
</protein>
<feature type="transmembrane region" description="Helical" evidence="1">
    <location>
        <begin position="57"/>
        <end position="81"/>
    </location>
</feature>
<name>A0AAC9KBC0_9PROT</name>
<dbReference type="InterPro" id="IPR006750">
    <property type="entry name" value="YdcZ"/>
</dbReference>
<sequence length="173" mass="18742">MVRLTIRSLMRWWKNSVFRFQGQHTMNSAWLYPLIVIAGALQAWGPPMNGALRVSLINPWLASIVSFLPILAALLVLWLCIPRPMPTVEGVAAMPWWAPLGGLIGAFAVVAGLMFVDKVGAGTFAGLTITANILMSLAIDHFGLLHVTPHTMSPLRMLGAVLMVSGIALIAKF</sequence>
<feature type="transmembrane region" description="Helical" evidence="1">
    <location>
        <begin position="121"/>
        <end position="142"/>
    </location>
</feature>
<accession>A0AAC9KBC0</accession>
<evidence type="ECO:0000313" key="3">
    <source>
        <dbReference type="Proteomes" id="UP000182373"/>
    </source>
</evidence>
<feature type="transmembrane region" description="Helical" evidence="1">
    <location>
        <begin position="29"/>
        <end position="45"/>
    </location>
</feature>
<dbReference type="GO" id="GO:0005886">
    <property type="term" value="C:plasma membrane"/>
    <property type="evidence" value="ECO:0007669"/>
    <property type="project" value="TreeGrafter"/>
</dbReference>
<gene>
    <name evidence="2" type="ORF">GbCGDNIH9_1401</name>
</gene>
<reference evidence="3" key="1">
    <citation type="submission" date="2016-11" db="EMBL/GenBank/DDBJ databases">
        <title>Comparative genomic and phenotypic analysis of Granulibacter bethesdensis clinical isolates from patients with chronic granulomatous disease.</title>
        <authorList>
            <person name="Zarember K.A."/>
            <person name="Porcella S.F."/>
            <person name="Chu J."/>
            <person name="Ding L."/>
            <person name="Dahlstrom E."/>
            <person name="Barbian K."/>
            <person name="Martens C."/>
            <person name="Sykora L."/>
            <person name="Kramer S."/>
            <person name="Pettinato A.M."/>
            <person name="Hong H."/>
            <person name="Wald G."/>
            <person name="Berg L.J."/>
            <person name="Rogge L.S."/>
            <person name="Greenberg D.E."/>
            <person name="Falcone E.L."/>
            <person name="Neves J.F."/>
            <person name="Simoes M.J."/>
            <person name="Casal M."/>
            <person name="Rodriguez-Lopez F.C."/>
            <person name="Zelazny A."/>
            <person name="Gallin J.I."/>
            <person name="Holland S.M."/>
        </authorList>
    </citation>
    <scope>NUCLEOTIDE SEQUENCE [LARGE SCALE GENOMIC DNA]</scope>
    <source>
        <strain evidence="3">NIH9.1</strain>
    </source>
</reference>
<evidence type="ECO:0000256" key="1">
    <source>
        <dbReference type="SAM" id="Phobius"/>
    </source>
</evidence>
<dbReference type="Pfam" id="PF04657">
    <property type="entry name" value="DMT_YdcZ"/>
    <property type="match status" value="1"/>
</dbReference>
<evidence type="ECO:0000313" key="2">
    <source>
        <dbReference type="EMBL" id="APH54699.1"/>
    </source>
</evidence>
<dbReference type="AlphaFoldDB" id="A0AAC9KBC0"/>
<organism evidence="2 3">
    <name type="scientific">Granulibacter bethesdensis</name>
    <dbReference type="NCBI Taxonomy" id="364410"/>
    <lineage>
        <taxon>Bacteria</taxon>
        <taxon>Pseudomonadati</taxon>
        <taxon>Pseudomonadota</taxon>
        <taxon>Alphaproteobacteria</taxon>
        <taxon>Acetobacterales</taxon>
        <taxon>Acetobacteraceae</taxon>
        <taxon>Granulibacter</taxon>
    </lineage>
</organism>
<keyword evidence="1" id="KW-0472">Membrane</keyword>